<feature type="compositionally biased region" description="Low complexity" evidence="1">
    <location>
        <begin position="51"/>
        <end position="76"/>
    </location>
</feature>
<accession>A0A9N9CKJ0</accession>
<organism evidence="2 3">
    <name type="scientific">Ambispora leptoticha</name>
    <dbReference type="NCBI Taxonomy" id="144679"/>
    <lineage>
        <taxon>Eukaryota</taxon>
        <taxon>Fungi</taxon>
        <taxon>Fungi incertae sedis</taxon>
        <taxon>Mucoromycota</taxon>
        <taxon>Glomeromycotina</taxon>
        <taxon>Glomeromycetes</taxon>
        <taxon>Archaeosporales</taxon>
        <taxon>Ambisporaceae</taxon>
        <taxon>Ambispora</taxon>
    </lineage>
</organism>
<evidence type="ECO:0000256" key="1">
    <source>
        <dbReference type="SAM" id="MobiDB-lite"/>
    </source>
</evidence>
<name>A0A9N9CKJ0_9GLOM</name>
<feature type="region of interest" description="Disordered" evidence="1">
    <location>
        <begin position="48"/>
        <end position="105"/>
    </location>
</feature>
<feature type="compositionally biased region" description="Polar residues" evidence="1">
    <location>
        <begin position="88"/>
        <end position="98"/>
    </location>
</feature>
<evidence type="ECO:0000313" key="2">
    <source>
        <dbReference type="EMBL" id="CAG8603608.1"/>
    </source>
</evidence>
<feature type="region of interest" description="Disordered" evidence="1">
    <location>
        <begin position="1"/>
        <end position="22"/>
    </location>
</feature>
<keyword evidence="3" id="KW-1185">Reference proteome</keyword>
<dbReference type="Proteomes" id="UP000789508">
    <property type="component" value="Unassembled WGS sequence"/>
</dbReference>
<protein>
    <submittedName>
        <fullName evidence="2">8286_t:CDS:1</fullName>
    </submittedName>
</protein>
<gene>
    <name evidence="2" type="ORF">ALEPTO_LOCUS8253</name>
</gene>
<feature type="compositionally biased region" description="Polar residues" evidence="1">
    <location>
        <begin position="1"/>
        <end position="12"/>
    </location>
</feature>
<dbReference type="AlphaFoldDB" id="A0A9N9CKJ0"/>
<evidence type="ECO:0000313" key="3">
    <source>
        <dbReference type="Proteomes" id="UP000789508"/>
    </source>
</evidence>
<dbReference type="EMBL" id="CAJVPS010004427">
    <property type="protein sequence ID" value="CAG8603608.1"/>
    <property type="molecule type" value="Genomic_DNA"/>
</dbReference>
<reference evidence="2" key="1">
    <citation type="submission" date="2021-06" db="EMBL/GenBank/DDBJ databases">
        <authorList>
            <person name="Kallberg Y."/>
            <person name="Tangrot J."/>
            <person name="Rosling A."/>
        </authorList>
    </citation>
    <scope>NUCLEOTIDE SEQUENCE</scope>
    <source>
        <strain evidence="2">FL130A</strain>
    </source>
</reference>
<comment type="caution">
    <text evidence="2">The sequence shown here is derived from an EMBL/GenBank/DDBJ whole genome shotgun (WGS) entry which is preliminary data.</text>
</comment>
<proteinExistence type="predicted"/>
<sequence>MNYNTNAQSYGSPKSRASYAAQEEAELREYLIQKRRPLRGNVIYRTYPGANNECLNNETNTNQEQSNLISSSRQSSVTLDGDCDDGQSIANENDNNESPKAFTKR</sequence>